<sequence length="115" mass="13470">MKEISIERFEHKLNQRDSVEFLYVYTPLCGTCKLASKMIEIVEATNEQITINQLNINHAAHFAQKWKIESVPCLLVFQNGLGVERLYAFQSVAYLFDTLKPYFVKKQLELNLKER</sequence>
<protein>
    <recommendedName>
        <fullName evidence="1">Thioredoxin domain-containing protein</fullName>
    </recommendedName>
</protein>
<dbReference type="InterPro" id="IPR036249">
    <property type="entry name" value="Thioredoxin-like_sf"/>
</dbReference>
<accession>A0A4S4JXZ2</accession>
<dbReference type="AlphaFoldDB" id="A0A4S4JXZ2"/>
<feature type="domain" description="Thioredoxin" evidence="1">
    <location>
        <begin position="4"/>
        <end position="90"/>
    </location>
</feature>
<dbReference type="Proteomes" id="UP000297014">
    <property type="component" value="Unassembled WGS sequence"/>
</dbReference>
<dbReference type="RefSeq" id="WP_003323251.1">
    <property type="nucleotide sequence ID" value="NZ_ALPT02000001.1"/>
</dbReference>
<reference evidence="2 3" key="1">
    <citation type="submission" date="2014-01" db="EMBL/GenBank/DDBJ databases">
        <title>Draft genome sequencing of Bacillus alcalophilus CGMCC 1.3604.</title>
        <authorList>
            <person name="Yang J."/>
            <person name="Diao L."/>
            <person name="Yang S."/>
        </authorList>
    </citation>
    <scope>NUCLEOTIDE SEQUENCE [LARGE SCALE GENOMIC DNA]</scope>
    <source>
        <strain evidence="2 3">CGMCC 1.3604</strain>
    </source>
</reference>
<evidence type="ECO:0000313" key="2">
    <source>
        <dbReference type="EMBL" id="THG90123.1"/>
    </source>
</evidence>
<dbReference type="Pfam" id="PF00085">
    <property type="entry name" value="Thioredoxin"/>
    <property type="match status" value="1"/>
</dbReference>
<dbReference type="InterPro" id="IPR013766">
    <property type="entry name" value="Thioredoxin_domain"/>
</dbReference>
<gene>
    <name evidence="2" type="ORF">AJ85_12845</name>
</gene>
<proteinExistence type="predicted"/>
<dbReference type="SUPFAM" id="SSF52833">
    <property type="entry name" value="Thioredoxin-like"/>
    <property type="match status" value="1"/>
</dbReference>
<comment type="caution">
    <text evidence="2">The sequence shown here is derived from an EMBL/GenBank/DDBJ whole genome shotgun (WGS) entry which is preliminary data.</text>
</comment>
<organism evidence="2 3">
    <name type="scientific">Alkalihalobacillus alcalophilus ATCC 27647 = CGMCC 1.3604</name>
    <dbReference type="NCBI Taxonomy" id="1218173"/>
    <lineage>
        <taxon>Bacteria</taxon>
        <taxon>Bacillati</taxon>
        <taxon>Bacillota</taxon>
        <taxon>Bacilli</taxon>
        <taxon>Bacillales</taxon>
        <taxon>Bacillaceae</taxon>
        <taxon>Alkalihalobacillus</taxon>
    </lineage>
</organism>
<evidence type="ECO:0000259" key="1">
    <source>
        <dbReference type="Pfam" id="PF00085"/>
    </source>
</evidence>
<name>A0A4S4JXZ2_ALKAL</name>
<dbReference type="OrthoDB" id="5784238at2"/>
<evidence type="ECO:0000313" key="3">
    <source>
        <dbReference type="Proteomes" id="UP000297014"/>
    </source>
</evidence>
<dbReference type="Gene3D" id="3.40.30.10">
    <property type="entry name" value="Glutaredoxin"/>
    <property type="match status" value="1"/>
</dbReference>
<dbReference type="EMBL" id="JALP01000173">
    <property type="protein sequence ID" value="THG90123.1"/>
    <property type="molecule type" value="Genomic_DNA"/>
</dbReference>
<dbReference type="CDD" id="cd02947">
    <property type="entry name" value="TRX_family"/>
    <property type="match status" value="1"/>
</dbReference>